<dbReference type="Pfam" id="PF13460">
    <property type="entry name" value="NAD_binding_10"/>
    <property type="match status" value="1"/>
</dbReference>
<dbReference type="InterPro" id="IPR016040">
    <property type="entry name" value="NAD(P)-bd_dom"/>
</dbReference>
<dbReference type="GO" id="GO:0016491">
    <property type="term" value="F:oxidoreductase activity"/>
    <property type="evidence" value="ECO:0007669"/>
    <property type="project" value="InterPro"/>
</dbReference>
<evidence type="ECO:0000259" key="1">
    <source>
        <dbReference type="Pfam" id="PF13460"/>
    </source>
</evidence>
<dbReference type="OrthoDB" id="419598at2759"/>
<keyword evidence="3" id="KW-1185">Reference proteome</keyword>
<dbReference type="KEGG" id="fcy:FRACYDRAFT_142206"/>
<evidence type="ECO:0000313" key="2">
    <source>
        <dbReference type="EMBL" id="OEU15966.1"/>
    </source>
</evidence>
<feature type="non-terminal residue" evidence="2">
    <location>
        <position position="259"/>
    </location>
</feature>
<gene>
    <name evidence="2" type="ORF">FRACYDRAFT_142206</name>
</gene>
<sequence length="259" mass="27796">LKKVIVTGAGGQTGQSLFRKLLACPDEFEPLGLVRSEASKAALIESGISESNIAVVDVTDREAVAAVVGKDTVAFCIATSAKPIPGELDPDTGRPIFSFPNGGPDIVDWEGQKNQIDACPSGVHVVLCSTMGGTDPNHPLNMLGRTIVDEKEIGGNIVKWKRKSEMYLINKEKSDGLIYTIVHPGGLLNEPGSERELVIGVDDDLSYGDTESRTVPREDVAQIMLESIRYPNVYGGRSFDLRAKPVGEGVVTTNFETLI</sequence>
<dbReference type="AlphaFoldDB" id="A0A1E7FCV5"/>
<dbReference type="InterPro" id="IPR036291">
    <property type="entry name" value="NAD(P)-bd_dom_sf"/>
</dbReference>
<dbReference type="PANTHER" id="PTHR14194:SF86">
    <property type="entry name" value="OS05G0110300 PROTEIN"/>
    <property type="match status" value="1"/>
</dbReference>
<dbReference type="Proteomes" id="UP000095751">
    <property type="component" value="Unassembled WGS sequence"/>
</dbReference>
<feature type="domain" description="NAD(P)-binding" evidence="1">
    <location>
        <begin position="8"/>
        <end position="229"/>
    </location>
</feature>
<dbReference type="SUPFAM" id="SSF51735">
    <property type="entry name" value="NAD(P)-binding Rossmann-fold domains"/>
    <property type="match status" value="1"/>
</dbReference>
<organism evidence="2 3">
    <name type="scientific">Fragilariopsis cylindrus CCMP1102</name>
    <dbReference type="NCBI Taxonomy" id="635003"/>
    <lineage>
        <taxon>Eukaryota</taxon>
        <taxon>Sar</taxon>
        <taxon>Stramenopiles</taxon>
        <taxon>Ochrophyta</taxon>
        <taxon>Bacillariophyta</taxon>
        <taxon>Bacillariophyceae</taxon>
        <taxon>Bacillariophycidae</taxon>
        <taxon>Bacillariales</taxon>
        <taxon>Bacillariaceae</taxon>
        <taxon>Fragilariopsis</taxon>
    </lineage>
</organism>
<accession>A0A1E7FCV5</accession>
<evidence type="ECO:0000313" key="3">
    <source>
        <dbReference type="Proteomes" id="UP000095751"/>
    </source>
</evidence>
<feature type="non-terminal residue" evidence="2">
    <location>
        <position position="1"/>
    </location>
</feature>
<dbReference type="InterPro" id="IPR044163">
    <property type="entry name" value="SARED1-like"/>
</dbReference>
<proteinExistence type="predicted"/>
<dbReference type="Gene3D" id="3.40.50.720">
    <property type="entry name" value="NAD(P)-binding Rossmann-like Domain"/>
    <property type="match status" value="1"/>
</dbReference>
<dbReference type="EMBL" id="KV784359">
    <property type="protein sequence ID" value="OEU15966.1"/>
    <property type="molecule type" value="Genomic_DNA"/>
</dbReference>
<protein>
    <submittedName>
        <fullName evidence="2">NAD(P)-binding protein</fullName>
    </submittedName>
</protein>
<reference evidence="2 3" key="1">
    <citation type="submission" date="2016-09" db="EMBL/GenBank/DDBJ databases">
        <title>Extensive genetic diversity and differential bi-allelic expression allows diatom success in the polar Southern Ocean.</title>
        <authorList>
            <consortium name="DOE Joint Genome Institute"/>
            <person name="Mock T."/>
            <person name="Otillar R.P."/>
            <person name="Strauss J."/>
            <person name="Dupont C."/>
            <person name="Frickenhaus S."/>
            <person name="Maumus F."/>
            <person name="Mcmullan M."/>
            <person name="Sanges R."/>
            <person name="Schmutz J."/>
            <person name="Toseland A."/>
            <person name="Valas R."/>
            <person name="Veluchamy A."/>
            <person name="Ward B.J."/>
            <person name="Allen A."/>
            <person name="Barry K."/>
            <person name="Falciatore A."/>
            <person name="Ferrante M."/>
            <person name="Fortunato A.E."/>
            <person name="Gloeckner G."/>
            <person name="Gruber A."/>
            <person name="Hipkin R."/>
            <person name="Janech M."/>
            <person name="Kroth P."/>
            <person name="Leese F."/>
            <person name="Lindquist E."/>
            <person name="Lyon B.R."/>
            <person name="Martin J."/>
            <person name="Mayer C."/>
            <person name="Parker M."/>
            <person name="Quesneville H."/>
            <person name="Raymond J."/>
            <person name="Uhlig C."/>
            <person name="Valentin K.U."/>
            <person name="Worden A.Z."/>
            <person name="Armbrust E.V."/>
            <person name="Bowler C."/>
            <person name="Green B."/>
            <person name="Moulton V."/>
            <person name="Van Oosterhout C."/>
            <person name="Grigoriev I."/>
        </authorList>
    </citation>
    <scope>NUCLEOTIDE SEQUENCE [LARGE SCALE GENOMIC DNA]</scope>
    <source>
        <strain evidence="2 3">CCMP1102</strain>
    </source>
</reference>
<dbReference type="InParanoid" id="A0A1E7FCV5"/>
<dbReference type="PANTHER" id="PTHR14194">
    <property type="entry name" value="NITROGEN METABOLIC REGULATION PROTEIN NMR-RELATED"/>
    <property type="match status" value="1"/>
</dbReference>
<name>A0A1E7FCV5_9STRA</name>